<feature type="region of interest" description="Disordered" evidence="1">
    <location>
        <begin position="60"/>
        <end position="82"/>
    </location>
</feature>
<proteinExistence type="predicted"/>
<gene>
    <name evidence="2" type="ORF">GCM10010310_30920</name>
</gene>
<keyword evidence="3" id="KW-1185">Reference proteome</keyword>
<evidence type="ECO:0000313" key="2">
    <source>
        <dbReference type="EMBL" id="GAA2682033.1"/>
    </source>
</evidence>
<evidence type="ECO:0008006" key="4">
    <source>
        <dbReference type="Google" id="ProtNLM"/>
    </source>
</evidence>
<dbReference type="EMBL" id="BAAASK010000007">
    <property type="protein sequence ID" value="GAA2682033.1"/>
    <property type="molecule type" value="Genomic_DNA"/>
</dbReference>
<evidence type="ECO:0000256" key="1">
    <source>
        <dbReference type="SAM" id="MobiDB-lite"/>
    </source>
</evidence>
<evidence type="ECO:0000313" key="3">
    <source>
        <dbReference type="Proteomes" id="UP001499989"/>
    </source>
</evidence>
<sequence length="107" mass="11118">MLALQPRKRFAKDAVLIMDGTLAPTRGCRLDLAGVAGSGTRIWGVVVGCQLPDARLRSRGGTPIALSPSSASQLHAPDPARVGHKAPSVAAGLLQTTPSRCVVPGRW</sequence>
<reference evidence="2 3" key="1">
    <citation type="journal article" date="2019" name="Int. J. Syst. Evol. Microbiol.">
        <title>The Global Catalogue of Microorganisms (GCM) 10K type strain sequencing project: providing services to taxonomists for standard genome sequencing and annotation.</title>
        <authorList>
            <consortium name="The Broad Institute Genomics Platform"/>
            <consortium name="The Broad Institute Genome Sequencing Center for Infectious Disease"/>
            <person name="Wu L."/>
            <person name="Ma J."/>
        </authorList>
    </citation>
    <scope>NUCLEOTIDE SEQUENCE [LARGE SCALE GENOMIC DNA]</scope>
    <source>
        <strain evidence="2 3">JCM 4531</strain>
    </source>
</reference>
<comment type="caution">
    <text evidence="2">The sequence shown here is derived from an EMBL/GenBank/DDBJ whole genome shotgun (WGS) entry which is preliminary data.</text>
</comment>
<organism evidence="2 3">
    <name type="scientific">Streptomyces violaceolatus</name>
    <dbReference type="NCBI Taxonomy" id="67378"/>
    <lineage>
        <taxon>Bacteria</taxon>
        <taxon>Bacillati</taxon>
        <taxon>Actinomycetota</taxon>
        <taxon>Actinomycetes</taxon>
        <taxon>Kitasatosporales</taxon>
        <taxon>Streptomycetaceae</taxon>
        <taxon>Streptomyces</taxon>
        <taxon>Streptomyces violaceoruber group</taxon>
    </lineage>
</organism>
<protein>
    <recommendedName>
        <fullName evidence="4">Transposase</fullName>
    </recommendedName>
</protein>
<name>A0ABN3SP54_9ACTN</name>
<accession>A0ABN3SP54</accession>
<dbReference type="Proteomes" id="UP001499989">
    <property type="component" value="Unassembled WGS sequence"/>
</dbReference>